<keyword evidence="3" id="KW-1133">Transmembrane helix</keyword>
<dbReference type="PANTHER" id="PTHR12911:SF24">
    <property type="entry name" value="SUN DOMAIN-CONTAINING PROTEIN 3"/>
    <property type="match status" value="1"/>
</dbReference>
<sequence length="152" mass="16281">RYGATSASGCTGSSAGHVTASPTIAVALCFQLDICPGYCWPFQASQSQVVIRLPTQVQPQSLCLLSQGGSCASWSEGEAGRGRRAGPPDAPYTPGVTCLFAMFSLQNELCRAFRFIKLVIQRNWGNSGYTCIYGVQVHRKITGMNVINKARG</sequence>
<evidence type="ECO:0000313" key="7">
    <source>
        <dbReference type="Proteomes" id="UP000541181"/>
    </source>
</evidence>
<feature type="non-terminal residue" evidence="6">
    <location>
        <position position="1"/>
    </location>
</feature>
<protein>
    <submittedName>
        <fullName evidence="6">SUN5 protein</fullName>
    </submittedName>
</protein>
<evidence type="ECO:0000256" key="2">
    <source>
        <dbReference type="ARBA" id="ARBA00022692"/>
    </source>
</evidence>
<dbReference type="EMBL" id="VZRC01000770">
    <property type="protein sequence ID" value="NWS62040.1"/>
    <property type="molecule type" value="Genomic_DNA"/>
</dbReference>
<accession>A0A7K5GYA1</accession>
<comment type="caution">
    <text evidence="6">The sequence shown here is derived from an EMBL/GenBank/DDBJ whole genome shotgun (WGS) entry which is preliminary data.</text>
</comment>
<keyword evidence="7" id="KW-1185">Reference proteome</keyword>
<dbReference type="AlphaFoldDB" id="A0A7K5GYA1"/>
<proteinExistence type="predicted"/>
<dbReference type="Pfam" id="PF07738">
    <property type="entry name" value="Sad1_UNC"/>
    <property type="match status" value="2"/>
</dbReference>
<name>A0A7K5GYA1_9AVES</name>
<evidence type="ECO:0000256" key="1">
    <source>
        <dbReference type="ARBA" id="ARBA00004540"/>
    </source>
</evidence>
<reference evidence="6 7" key="1">
    <citation type="submission" date="2019-09" db="EMBL/GenBank/DDBJ databases">
        <title>Bird 10,000 Genomes (B10K) Project - Family phase.</title>
        <authorList>
            <person name="Zhang G."/>
        </authorList>
    </citation>
    <scope>NUCLEOTIDE SEQUENCE [LARGE SCALE GENOMIC DNA]</scope>
    <source>
        <strain evidence="6">B10K-CU-031-22</strain>
    </source>
</reference>
<evidence type="ECO:0000256" key="3">
    <source>
        <dbReference type="ARBA" id="ARBA00022989"/>
    </source>
</evidence>
<evidence type="ECO:0000313" key="6">
    <source>
        <dbReference type="EMBL" id="NWS62040.1"/>
    </source>
</evidence>
<dbReference type="OrthoDB" id="342281at2759"/>
<keyword evidence="2" id="KW-0812">Transmembrane</keyword>
<organism evidence="6 7">
    <name type="scientific">Chunga burmeisteri</name>
    <name type="common">Black-legged seriema</name>
    <dbReference type="NCBI Taxonomy" id="1352770"/>
    <lineage>
        <taxon>Eukaryota</taxon>
        <taxon>Metazoa</taxon>
        <taxon>Chordata</taxon>
        <taxon>Craniata</taxon>
        <taxon>Vertebrata</taxon>
        <taxon>Euteleostomi</taxon>
        <taxon>Archelosauria</taxon>
        <taxon>Archosauria</taxon>
        <taxon>Dinosauria</taxon>
        <taxon>Saurischia</taxon>
        <taxon>Theropoda</taxon>
        <taxon>Coelurosauria</taxon>
        <taxon>Aves</taxon>
        <taxon>Neognathae</taxon>
        <taxon>Neoaves</taxon>
        <taxon>Telluraves</taxon>
        <taxon>Australaves</taxon>
        <taxon>Cariamiformes</taxon>
        <taxon>Cariamidae</taxon>
        <taxon>Chunga</taxon>
    </lineage>
</organism>
<keyword evidence="4" id="KW-0472">Membrane</keyword>
<evidence type="ECO:0000256" key="4">
    <source>
        <dbReference type="ARBA" id="ARBA00023136"/>
    </source>
</evidence>
<dbReference type="Proteomes" id="UP000541181">
    <property type="component" value="Unassembled WGS sequence"/>
</dbReference>
<dbReference type="GO" id="GO:0043495">
    <property type="term" value="F:protein-membrane adaptor activity"/>
    <property type="evidence" value="ECO:0007669"/>
    <property type="project" value="TreeGrafter"/>
</dbReference>
<dbReference type="Gene3D" id="2.60.120.260">
    <property type="entry name" value="Galactose-binding domain-like"/>
    <property type="match status" value="1"/>
</dbReference>
<dbReference type="GO" id="GO:0034993">
    <property type="term" value="C:meiotic nuclear membrane microtubule tethering complex"/>
    <property type="evidence" value="ECO:0007669"/>
    <property type="project" value="TreeGrafter"/>
</dbReference>
<dbReference type="InterPro" id="IPR012919">
    <property type="entry name" value="SUN_dom"/>
</dbReference>
<feature type="non-terminal residue" evidence="6">
    <location>
        <position position="152"/>
    </location>
</feature>
<dbReference type="InterPro" id="IPR045119">
    <property type="entry name" value="SUN1-5"/>
</dbReference>
<gene>
    <name evidence="6" type="primary">Sun5</name>
    <name evidence="6" type="ORF">CHUBUR_R11573</name>
</gene>
<evidence type="ECO:0000259" key="5">
    <source>
        <dbReference type="Pfam" id="PF07738"/>
    </source>
</evidence>
<feature type="domain" description="SUN" evidence="5">
    <location>
        <begin position="101"/>
        <end position="138"/>
    </location>
</feature>
<dbReference type="PANTHER" id="PTHR12911">
    <property type="entry name" value="SAD1/UNC-84-LIKE PROTEIN-RELATED"/>
    <property type="match status" value="1"/>
</dbReference>
<feature type="domain" description="SUN" evidence="5">
    <location>
        <begin position="27"/>
        <end position="64"/>
    </location>
</feature>
<comment type="subcellular location">
    <subcellularLocation>
        <location evidence="1">Nucleus inner membrane</location>
    </subcellularLocation>
</comment>
<dbReference type="GO" id="GO:0005637">
    <property type="term" value="C:nuclear inner membrane"/>
    <property type="evidence" value="ECO:0007669"/>
    <property type="project" value="UniProtKB-SubCell"/>
</dbReference>